<gene>
    <name evidence="3" type="ORF">FKG95_17570</name>
</gene>
<feature type="domain" description="Sulfatase-modifying factor enzyme-like" evidence="2">
    <location>
        <begin position="53"/>
        <end position="307"/>
    </location>
</feature>
<dbReference type="InterPro" id="IPR016187">
    <property type="entry name" value="CTDL_fold"/>
</dbReference>
<dbReference type="InterPro" id="IPR005532">
    <property type="entry name" value="SUMF_dom"/>
</dbReference>
<dbReference type="AlphaFoldDB" id="A0A545TMF4"/>
<proteinExistence type="predicted"/>
<evidence type="ECO:0000256" key="1">
    <source>
        <dbReference type="SAM" id="SignalP"/>
    </source>
</evidence>
<feature type="signal peptide" evidence="1">
    <location>
        <begin position="1"/>
        <end position="25"/>
    </location>
</feature>
<dbReference type="Gene3D" id="3.90.1580.10">
    <property type="entry name" value="paralog of FGE (formylglycine-generating enzyme)"/>
    <property type="match status" value="1"/>
</dbReference>
<protein>
    <submittedName>
        <fullName evidence="3">Formylglycine-generating enzyme family protein</fullName>
    </submittedName>
</protein>
<accession>A0A545TMF4</accession>
<keyword evidence="1" id="KW-0732">Signal</keyword>
<dbReference type="PANTHER" id="PTHR23150">
    <property type="entry name" value="SULFATASE MODIFYING FACTOR 1, 2"/>
    <property type="match status" value="1"/>
</dbReference>
<dbReference type="GO" id="GO:0120147">
    <property type="term" value="F:formylglycine-generating oxidase activity"/>
    <property type="evidence" value="ECO:0007669"/>
    <property type="project" value="TreeGrafter"/>
</dbReference>
<sequence length="309" mass="33639">MYSARTPLTQTISLALAAAVLILTAACQRLPAGAPSVPESSVPKSGVPGPGLPETVVIPAGPFFAGSDSAERETGYRLDEAAYGHSVTRQNGWYDRERPRGEQTLPAFAITKTTITNQQYAAFVAETGHRAPDVTPGTWRGYGLIHPYERTRRHAWDDGSPPAGRAQHPVVLVSHADALAYAAWLSRKTGMTWRLPSELEWEKAARGADGRLFPWGDDFDQSRLNSHDQGPFDTLPVGRFPEGQSPYGLLDAAGQVFEWTSSPGNTGRYLVKGGSWDDKGCGVCRPAARHARPENLKHILIGFRLVRDL</sequence>
<dbReference type="Proteomes" id="UP000315252">
    <property type="component" value="Unassembled WGS sequence"/>
</dbReference>
<dbReference type="EMBL" id="VHSH01000006">
    <property type="protein sequence ID" value="TQV78376.1"/>
    <property type="molecule type" value="Genomic_DNA"/>
</dbReference>
<keyword evidence="4" id="KW-1185">Reference proteome</keyword>
<reference evidence="3 4" key="1">
    <citation type="submission" date="2019-06" db="EMBL/GenBank/DDBJ databases">
        <title>Whole genome sequence for Rhodospirillaceae sp. R148.</title>
        <authorList>
            <person name="Wang G."/>
        </authorList>
    </citation>
    <scope>NUCLEOTIDE SEQUENCE [LARGE SCALE GENOMIC DNA]</scope>
    <source>
        <strain evidence="3 4">R148</strain>
    </source>
</reference>
<comment type="caution">
    <text evidence="3">The sequence shown here is derived from an EMBL/GenBank/DDBJ whole genome shotgun (WGS) entry which is preliminary data.</text>
</comment>
<name>A0A545TMF4_9PROT</name>
<dbReference type="SUPFAM" id="SSF56436">
    <property type="entry name" value="C-type lectin-like"/>
    <property type="match status" value="1"/>
</dbReference>
<dbReference type="Pfam" id="PF03781">
    <property type="entry name" value="FGE-sulfatase"/>
    <property type="match status" value="1"/>
</dbReference>
<evidence type="ECO:0000313" key="3">
    <source>
        <dbReference type="EMBL" id="TQV78376.1"/>
    </source>
</evidence>
<organism evidence="3 4">
    <name type="scientific">Denitrobaculum tricleocarpae</name>
    <dbReference type="NCBI Taxonomy" id="2591009"/>
    <lineage>
        <taxon>Bacteria</taxon>
        <taxon>Pseudomonadati</taxon>
        <taxon>Pseudomonadota</taxon>
        <taxon>Alphaproteobacteria</taxon>
        <taxon>Rhodospirillales</taxon>
        <taxon>Rhodospirillaceae</taxon>
        <taxon>Denitrobaculum</taxon>
    </lineage>
</organism>
<dbReference type="OrthoDB" id="9768004at2"/>
<dbReference type="InterPro" id="IPR051043">
    <property type="entry name" value="Sulfatase_Mod_Factor_Kinase"/>
</dbReference>
<dbReference type="InterPro" id="IPR042095">
    <property type="entry name" value="SUMF_sf"/>
</dbReference>
<evidence type="ECO:0000259" key="2">
    <source>
        <dbReference type="Pfam" id="PF03781"/>
    </source>
</evidence>
<feature type="chain" id="PRO_5022229155" evidence="1">
    <location>
        <begin position="26"/>
        <end position="309"/>
    </location>
</feature>
<dbReference type="PROSITE" id="PS51257">
    <property type="entry name" value="PROKAR_LIPOPROTEIN"/>
    <property type="match status" value="1"/>
</dbReference>
<evidence type="ECO:0000313" key="4">
    <source>
        <dbReference type="Proteomes" id="UP000315252"/>
    </source>
</evidence>
<dbReference type="PANTHER" id="PTHR23150:SF19">
    <property type="entry name" value="FORMYLGLYCINE-GENERATING ENZYME"/>
    <property type="match status" value="1"/>
</dbReference>